<proteinExistence type="inferred from homology"/>
<dbReference type="RefSeq" id="WP_209216696.1">
    <property type="nucleotide sequence ID" value="NZ_JAAOZT010000006.1"/>
</dbReference>
<dbReference type="GO" id="GO:0017001">
    <property type="term" value="P:antibiotic catabolic process"/>
    <property type="evidence" value="ECO:0007669"/>
    <property type="project" value="UniProtKB-ARBA"/>
</dbReference>
<dbReference type="PROSITE" id="PS51257">
    <property type="entry name" value="PROKAR_LIPOPROTEIN"/>
    <property type="match status" value="1"/>
</dbReference>
<protein>
    <submittedName>
        <fullName evidence="4">Quinoprotein relay system zinc metallohydrolase 2</fullName>
    </submittedName>
</protein>
<comment type="similarity">
    <text evidence="1">Belongs to the metallo-beta-lactamase superfamily. Class-B beta-lactamase family.</text>
</comment>
<organism evidence="4 5">
    <name type="scientific">Glaciimonas immobilis</name>
    <dbReference type="NCBI Taxonomy" id="728004"/>
    <lineage>
        <taxon>Bacteria</taxon>
        <taxon>Pseudomonadati</taxon>
        <taxon>Pseudomonadota</taxon>
        <taxon>Betaproteobacteria</taxon>
        <taxon>Burkholderiales</taxon>
        <taxon>Oxalobacteraceae</taxon>
        <taxon>Glaciimonas</taxon>
    </lineage>
</organism>
<dbReference type="Gene3D" id="3.60.15.10">
    <property type="entry name" value="Ribonuclease Z/Hydroxyacylglutathione hydrolase-like"/>
    <property type="match status" value="1"/>
</dbReference>
<feature type="signal peptide" evidence="2">
    <location>
        <begin position="1"/>
        <end position="30"/>
    </location>
</feature>
<dbReference type="AlphaFoldDB" id="A0A840RRB4"/>
<evidence type="ECO:0000313" key="4">
    <source>
        <dbReference type="EMBL" id="MBB5199528.1"/>
    </source>
</evidence>
<evidence type="ECO:0000256" key="2">
    <source>
        <dbReference type="SAM" id="SignalP"/>
    </source>
</evidence>
<evidence type="ECO:0000256" key="1">
    <source>
        <dbReference type="ARBA" id="ARBA00005250"/>
    </source>
</evidence>
<keyword evidence="2" id="KW-0732">Signal</keyword>
<evidence type="ECO:0000313" key="5">
    <source>
        <dbReference type="Proteomes" id="UP000571084"/>
    </source>
</evidence>
<keyword evidence="5" id="KW-1185">Reference proteome</keyword>
<dbReference type="Pfam" id="PF00753">
    <property type="entry name" value="Lactamase_B"/>
    <property type="match status" value="1"/>
</dbReference>
<feature type="domain" description="Metallo-beta-lactamase" evidence="3">
    <location>
        <begin position="60"/>
        <end position="246"/>
    </location>
</feature>
<dbReference type="InterPro" id="IPR036866">
    <property type="entry name" value="RibonucZ/Hydroxyglut_hydro"/>
</dbReference>
<gene>
    <name evidence="4" type="ORF">HNR39_001355</name>
</gene>
<dbReference type="InterPro" id="IPR050855">
    <property type="entry name" value="NDM-1-like"/>
</dbReference>
<feature type="chain" id="PRO_5032947188" evidence="2">
    <location>
        <begin position="31"/>
        <end position="317"/>
    </location>
</feature>
<dbReference type="Proteomes" id="UP000571084">
    <property type="component" value="Unassembled WGS sequence"/>
</dbReference>
<reference evidence="4 5" key="1">
    <citation type="submission" date="2020-08" db="EMBL/GenBank/DDBJ databases">
        <title>Genomic Encyclopedia of Type Strains, Phase IV (KMG-IV): sequencing the most valuable type-strain genomes for metagenomic binning, comparative biology and taxonomic classification.</title>
        <authorList>
            <person name="Goeker M."/>
        </authorList>
    </citation>
    <scope>NUCLEOTIDE SEQUENCE [LARGE SCALE GENOMIC DNA]</scope>
    <source>
        <strain evidence="4 5">DSM 23240</strain>
    </source>
</reference>
<accession>A0A840RRB4</accession>
<dbReference type="PANTHER" id="PTHR42951:SF4">
    <property type="entry name" value="ACYL-COENZYME A THIOESTERASE MBLAC2"/>
    <property type="match status" value="1"/>
</dbReference>
<dbReference type="GO" id="GO:0016787">
    <property type="term" value="F:hydrolase activity"/>
    <property type="evidence" value="ECO:0007669"/>
    <property type="project" value="UniProtKB-KW"/>
</dbReference>
<dbReference type="CDD" id="cd16282">
    <property type="entry name" value="metallo-hydrolase-like_MBL-fold"/>
    <property type="match status" value="1"/>
</dbReference>
<dbReference type="InterPro" id="IPR030829">
    <property type="entry name" value="SoxH-rel_PQQ_2"/>
</dbReference>
<sequence length="317" mass="34993">MQRFNSAPIVTVVTIALTFMLFSACFSANAAPLSVKEVAHGVYVHQGVHEDFNENYHGDIANIGFVVGTDAVAVIDTGGSYKVGMALKQAVRLVTGLPIRYVINTHVHPDHIFGNAAFDHDPVEHPIFIGHEKLPGAMALRKDAYLRNLKNELGQAAENSEVIVPGETVNTSRKINLGGRILTLKAWPTAHTNTDLTVFDENTKTLWTGDLLFVERTPSIDGDIKGWLSIIAPLKSIPADLTIPGHGPVTKNKNAAFDDERRYLETLLRDVRNSIKKGEDMTHSMASAANNEKPHWVLFDVVNPRNVNFIYPVLEWE</sequence>
<dbReference type="NCBIfam" id="TIGR04559">
    <property type="entry name" value="SoxH_rel_PQQ_2"/>
    <property type="match status" value="1"/>
</dbReference>
<evidence type="ECO:0000259" key="3">
    <source>
        <dbReference type="SMART" id="SM00849"/>
    </source>
</evidence>
<dbReference type="SMART" id="SM00849">
    <property type="entry name" value="Lactamase_B"/>
    <property type="match status" value="1"/>
</dbReference>
<dbReference type="EMBL" id="JACHHQ010000002">
    <property type="protein sequence ID" value="MBB5199528.1"/>
    <property type="molecule type" value="Genomic_DNA"/>
</dbReference>
<comment type="caution">
    <text evidence="4">The sequence shown here is derived from an EMBL/GenBank/DDBJ whole genome shotgun (WGS) entry which is preliminary data.</text>
</comment>
<dbReference type="InterPro" id="IPR001279">
    <property type="entry name" value="Metallo-B-lactamas"/>
</dbReference>
<name>A0A840RRB4_9BURK</name>
<keyword evidence="4" id="KW-0378">Hydrolase</keyword>
<dbReference type="SUPFAM" id="SSF56281">
    <property type="entry name" value="Metallo-hydrolase/oxidoreductase"/>
    <property type="match status" value="1"/>
</dbReference>
<dbReference type="PANTHER" id="PTHR42951">
    <property type="entry name" value="METALLO-BETA-LACTAMASE DOMAIN-CONTAINING"/>
    <property type="match status" value="1"/>
</dbReference>